<evidence type="ECO:0000256" key="1">
    <source>
        <dbReference type="ARBA" id="ARBA00004123"/>
    </source>
</evidence>
<sequence>EECARVGGGGGNTSRCFEDSEPDDSLLELSDSEQGNSPFNYTEEEIQEILADDCLGSEQYTTRKSPVSQNVNGESEKAVSSSCTGASVISEDVKVASKISKKPNIPLARVCSSLEPEYYPARANETTNSNVNDVQSAEVTGMLFDLDIQELLNLSPIDADYVDQPLEESYLEETEREISQTISDCLGYDKMNTSNLFLGEPLEWLMPKGQRSLGMDPVGKTAFVSREMTDFRDGPAETSLLSSDSACDQSKAHESSAMLDMSPEPQHPDLSEATNCSFSGKSDLSKNDGEQGSSEAERPSDSIKVNTNFNSS</sequence>
<dbReference type="AlphaFoldDB" id="A0A8C6ZE07"/>
<feature type="region of interest" description="Disordered" evidence="4">
    <location>
        <begin position="1"/>
        <end position="41"/>
    </location>
</feature>
<dbReference type="GO" id="GO:0048306">
    <property type="term" value="F:calcium-dependent protein binding"/>
    <property type="evidence" value="ECO:0007669"/>
    <property type="project" value="InterPro"/>
</dbReference>
<dbReference type="Ensembl" id="ENSNPET00000012801.1">
    <property type="protein sequence ID" value="ENSNPEP00000012492.1"/>
    <property type="gene ID" value="ENSNPEG00000009335.1"/>
</dbReference>
<feature type="compositionally biased region" description="Gly residues" evidence="4">
    <location>
        <begin position="1"/>
        <end position="12"/>
    </location>
</feature>
<keyword evidence="3" id="KW-0539">Nucleus</keyword>
<evidence type="ECO:0000313" key="6">
    <source>
        <dbReference type="Proteomes" id="UP000694420"/>
    </source>
</evidence>
<feature type="compositionally biased region" description="Polar residues" evidence="4">
    <location>
        <begin position="303"/>
        <end position="312"/>
    </location>
</feature>
<dbReference type="Pfam" id="PF15427">
    <property type="entry name" value="S100PBPR"/>
    <property type="match status" value="1"/>
</dbReference>
<name>A0A8C6ZE07_NOTPE</name>
<protein>
    <recommendedName>
        <fullName evidence="2">S100P-binding protein</fullName>
    </recommendedName>
</protein>
<evidence type="ECO:0000256" key="2">
    <source>
        <dbReference type="ARBA" id="ARBA00020595"/>
    </source>
</evidence>
<accession>A0A8C6ZE07</accession>
<feature type="compositionally biased region" description="Polar residues" evidence="4">
    <location>
        <begin position="239"/>
        <end position="248"/>
    </location>
</feature>
<comment type="subcellular location">
    <subcellularLocation>
        <location evidence="1">Nucleus</location>
    </subcellularLocation>
</comment>
<organism evidence="5 6">
    <name type="scientific">Nothoprocta perdicaria</name>
    <name type="common">Chilean tinamou</name>
    <name type="synonym">Crypturus perdicarius</name>
    <dbReference type="NCBI Taxonomy" id="30464"/>
    <lineage>
        <taxon>Eukaryota</taxon>
        <taxon>Metazoa</taxon>
        <taxon>Chordata</taxon>
        <taxon>Craniata</taxon>
        <taxon>Vertebrata</taxon>
        <taxon>Euteleostomi</taxon>
        <taxon>Archelosauria</taxon>
        <taxon>Archosauria</taxon>
        <taxon>Dinosauria</taxon>
        <taxon>Saurischia</taxon>
        <taxon>Theropoda</taxon>
        <taxon>Coelurosauria</taxon>
        <taxon>Aves</taxon>
        <taxon>Palaeognathae</taxon>
        <taxon>Tinamiformes</taxon>
        <taxon>Tinamidae</taxon>
        <taxon>Nothoprocta</taxon>
    </lineage>
</organism>
<dbReference type="InterPro" id="IPR026097">
    <property type="entry name" value="S100PBP"/>
</dbReference>
<feature type="region of interest" description="Disordered" evidence="4">
    <location>
        <begin position="234"/>
        <end position="312"/>
    </location>
</feature>
<dbReference type="Proteomes" id="UP000694420">
    <property type="component" value="Unplaced"/>
</dbReference>
<evidence type="ECO:0000256" key="3">
    <source>
        <dbReference type="ARBA" id="ARBA00023242"/>
    </source>
</evidence>
<reference evidence="5" key="2">
    <citation type="submission" date="2025-09" db="UniProtKB">
        <authorList>
            <consortium name="Ensembl"/>
        </authorList>
    </citation>
    <scope>IDENTIFICATION</scope>
</reference>
<dbReference type="GO" id="GO:0005634">
    <property type="term" value="C:nucleus"/>
    <property type="evidence" value="ECO:0007669"/>
    <property type="project" value="UniProtKB-SubCell"/>
</dbReference>
<proteinExistence type="predicted"/>
<keyword evidence="6" id="KW-1185">Reference proteome</keyword>
<reference evidence="5" key="1">
    <citation type="submission" date="2025-08" db="UniProtKB">
        <authorList>
            <consortium name="Ensembl"/>
        </authorList>
    </citation>
    <scope>IDENTIFICATION</scope>
</reference>
<evidence type="ECO:0000256" key="4">
    <source>
        <dbReference type="SAM" id="MobiDB-lite"/>
    </source>
</evidence>
<feature type="compositionally biased region" description="Basic and acidic residues" evidence="4">
    <location>
        <begin position="283"/>
        <end position="301"/>
    </location>
</feature>
<evidence type="ECO:0000313" key="5">
    <source>
        <dbReference type="Ensembl" id="ENSNPEP00000012492.1"/>
    </source>
</evidence>
<feature type="compositionally biased region" description="Polar residues" evidence="4">
    <location>
        <begin position="272"/>
        <end position="282"/>
    </location>
</feature>